<dbReference type="EMBL" id="BOOH01000016">
    <property type="protein sequence ID" value="GIH75416.1"/>
    <property type="molecule type" value="Genomic_DNA"/>
</dbReference>
<reference evidence="2 3" key="1">
    <citation type="submission" date="2021-01" db="EMBL/GenBank/DDBJ databases">
        <title>Whole genome shotgun sequence of Planobispora longispora NBRC 13918.</title>
        <authorList>
            <person name="Komaki H."/>
            <person name="Tamura T."/>
        </authorList>
    </citation>
    <scope>NUCLEOTIDE SEQUENCE [LARGE SCALE GENOMIC DNA]</scope>
    <source>
        <strain evidence="2 3">NBRC 13918</strain>
    </source>
</reference>
<sequence length="530" mass="53513">MAPSRKPSRATVLTAGVAIGVFGAGAGLGAVISARSQTAAVQTVRLTAGTYLLSSDAAVSTAQAARAARAEPDPVCMSLTVDGRAVDGDGSDCTALPVIGGALPAFSPGNPNGTPAPPSKKPPKKPSTPPKPTKSSAGKPPSQPKPTQPPPVGTSTKKPAPSKPTQKPTRKPSGTSKPTRKPTASSKPTKKNTPSPSPRSEKSEGSRVAPAPPDTSGTSSPSAEARRNASPTTEAPPPTAPPGDTRNPVPPPRVTLTPDASGSGGNTAPDPGTTPDPGESPAPDRGTTPDPGERSTPDPETPPDPGERSTPDPETSASPEPRAPETSASPPPGNEEAPTEPGDSVNGDSSLPIFRDPELLRRAQEALGLDRDMRYTDADGVWDLTIAPPGTPPCRDYTAEEIRALNSPGSGTPAPSGEQVIPRDSCQWPAFIRWLLADPAPGEVSNWTKFTGLPERNLELVVIDPPAAPSGAAPPEQPDPAQSGPGENGQSGSSENGQSGSGENGQDSDGGPAQDSGGEPAQGSGEYTGP</sequence>
<evidence type="ECO:0000256" key="1">
    <source>
        <dbReference type="SAM" id="MobiDB-lite"/>
    </source>
</evidence>
<evidence type="ECO:0000313" key="2">
    <source>
        <dbReference type="EMBL" id="GIH75416.1"/>
    </source>
</evidence>
<evidence type="ECO:0000313" key="3">
    <source>
        <dbReference type="Proteomes" id="UP000616724"/>
    </source>
</evidence>
<feature type="compositionally biased region" description="Pro residues" evidence="1">
    <location>
        <begin position="114"/>
        <end position="132"/>
    </location>
</feature>
<dbReference type="Proteomes" id="UP000616724">
    <property type="component" value="Unassembled WGS sequence"/>
</dbReference>
<feature type="region of interest" description="Disordered" evidence="1">
    <location>
        <begin position="461"/>
        <end position="530"/>
    </location>
</feature>
<feature type="compositionally biased region" description="Low complexity" evidence="1">
    <location>
        <begin position="483"/>
        <end position="498"/>
    </location>
</feature>
<protein>
    <submittedName>
        <fullName evidence="2">Uncharacterized protein</fullName>
    </submittedName>
</protein>
<gene>
    <name evidence="2" type="ORF">Plo01_18450</name>
</gene>
<keyword evidence="3" id="KW-1185">Reference proteome</keyword>
<comment type="caution">
    <text evidence="2">The sequence shown here is derived from an EMBL/GenBank/DDBJ whole genome shotgun (WGS) entry which is preliminary data.</text>
</comment>
<proteinExistence type="predicted"/>
<feature type="compositionally biased region" description="Pro residues" evidence="1">
    <location>
        <begin position="141"/>
        <end position="152"/>
    </location>
</feature>
<feature type="region of interest" description="Disordered" evidence="1">
    <location>
        <begin position="104"/>
        <end position="357"/>
    </location>
</feature>
<organism evidence="2 3">
    <name type="scientific">Planobispora longispora</name>
    <dbReference type="NCBI Taxonomy" id="28887"/>
    <lineage>
        <taxon>Bacteria</taxon>
        <taxon>Bacillati</taxon>
        <taxon>Actinomycetota</taxon>
        <taxon>Actinomycetes</taxon>
        <taxon>Streptosporangiales</taxon>
        <taxon>Streptosporangiaceae</taxon>
        <taxon>Planobispora</taxon>
    </lineage>
</organism>
<dbReference type="AlphaFoldDB" id="A0A8J3RFQ1"/>
<name>A0A8J3RFQ1_9ACTN</name>
<accession>A0A8J3RFQ1</accession>
<feature type="compositionally biased region" description="Low complexity" evidence="1">
    <location>
        <begin position="175"/>
        <end position="194"/>
    </location>
</feature>